<dbReference type="Pfam" id="PF13279">
    <property type="entry name" value="4HBT_2"/>
    <property type="match status" value="1"/>
</dbReference>
<dbReference type="PANTHER" id="PTHR31793:SF24">
    <property type="entry name" value="LONG-CHAIN ACYL-COA THIOESTERASE FADM"/>
    <property type="match status" value="1"/>
</dbReference>
<reference evidence="3" key="1">
    <citation type="submission" date="2024-05" db="EMBL/GenBank/DDBJ databases">
        <authorList>
            <person name="Yang L."/>
            <person name="Pan L."/>
        </authorList>
    </citation>
    <scope>NUCLEOTIDE SEQUENCE</scope>
    <source>
        <strain evidence="3">FCG-7</strain>
    </source>
</reference>
<dbReference type="EMBL" id="CP157355">
    <property type="protein sequence ID" value="XBM00176.1"/>
    <property type="molecule type" value="Genomic_DNA"/>
</dbReference>
<dbReference type="PANTHER" id="PTHR31793">
    <property type="entry name" value="4-HYDROXYBENZOYL-COA THIOESTERASE FAMILY MEMBER"/>
    <property type="match status" value="1"/>
</dbReference>
<protein>
    <submittedName>
        <fullName evidence="3">Acyl-CoA thioesterase</fullName>
        <ecNumber evidence="3">3.1.2.-</ecNumber>
    </submittedName>
</protein>
<evidence type="ECO:0000313" key="3">
    <source>
        <dbReference type="EMBL" id="XBM00176.1"/>
    </source>
</evidence>
<dbReference type="AlphaFoldDB" id="A0AAU7F922"/>
<evidence type="ECO:0000256" key="1">
    <source>
        <dbReference type="ARBA" id="ARBA00005953"/>
    </source>
</evidence>
<dbReference type="EC" id="3.1.2.-" evidence="3"/>
<dbReference type="KEGG" id="cmav:ABHF33_14115"/>
<comment type="similarity">
    <text evidence="1">Belongs to the 4-hydroxybenzoyl-CoA thioesterase family.</text>
</comment>
<dbReference type="InterPro" id="IPR029069">
    <property type="entry name" value="HotDog_dom_sf"/>
</dbReference>
<dbReference type="InterPro" id="IPR050563">
    <property type="entry name" value="4-hydroxybenzoyl-CoA_TE"/>
</dbReference>
<evidence type="ECO:0000256" key="2">
    <source>
        <dbReference type="ARBA" id="ARBA00022801"/>
    </source>
</evidence>
<gene>
    <name evidence="3" type="ORF">ABHF33_14115</name>
</gene>
<dbReference type="SUPFAM" id="SSF54637">
    <property type="entry name" value="Thioesterase/thiol ester dehydrase-isomerase"/>
    <property type="match status" value="1"/>
</dbReference>
<dbReference type="Gene3D" id="3.10.129.10">
    <property type="entry name" value="Hotdog Thioesterase"/>
    <property type="match status" value="1"/>
</dbReference>
<dbReference type="NCBIfam" id="TIGR00051">
    <property type="entry name" value="YbgC/FadM family acyl-CoA thioesterase"/>
    <property type="match status" value="1"/>
</dbReference>
<accession>A0AAU7F922</accession>
<dbReference type="RefSeq" id="WP_348944541.1">
    <property type="nucleotide sequence ID" value="NZ_CP157355.1"/>
</dbReference>
<keyword evidence="2 3" id="KW-0378">Hydrolase</keyword>
<organism evidence="3">
    <name type="scientific">Chitinibacter mangrovi</name>
    <dbReference type="NCBI Taxonomy" id="3153927"/>
    <lineage>
        <taxon>Bacteria</taxon>
        <taxon>Pseudomonadati</taxon>
        <taxon>Pseudomonadota</taxon>
        <taxon>Betaproteobacteria</taxon>
        <taxon>Neisseriales</taxon>
        <taxon>Chitinibacteraceae</taxon>
        <taxon>Chitinibacter</taxon>
    </lineage>
</organism>
<name>A0AAU7F922_9NEIS</name>
<dbReference type="InterPro" id="IPR006684">
    <property type="entry name" value="YbgC/YbaW"/>
</dbReference>
<proteinExistence type="inferred from homology"/>
<dbReference type="GO" id="GO:0047617">
    <property type="term" value="F:fatty acyl-CoA hydrolase activity"/>
    <property type="evidence" value="ECO:0007669"/>
    <property type="project" value="TreeGrafter"/>
</dbReference>
<dbReference type="CDD" id="cd00586">
    <property type="entry name" value="4HBT"/>
    <property type="match status" value="1"/>
</dbReference>
<sequence length="170" mass="18971">MSAFTSALAVKWRDVPAKAVNCKSAKTAMTHETVIKVRGYHLDLYGHVNNARYLEFLEEARWAMIEDCGGVEWFSERRLALVVSRIDIRYKRAATMGDVLVIRSTLSQLREREGQITQEVVRQDNGKLVAQADVTFAAIHPEQPGAQLIVGELAERFALMRSPLAAQTGA</sequence>